<evidence type="ECO:0000256" key="2">
    <source>
        <dbReference type="ARBA" id="ARBA00022679"/>
    </source>
</evidence>
<evidence type="ECO:0000256" key="4">
    <source>
        <dbReference type="PIRSR" id="PIRSR000429-1"/>
    </source>
</evidence>
<evidence type="ECO:0000256" key="3">
    <source>
        <dbReference type="ARBA" id="ARBA00023315"/>
    </source>
</evidence>
<dbReference type="InterPro" id="IPR016039">
    <property type="entry name" value="Thiolase-like"/>
</dbReference>
<evidence type="ECO:0000313" key="8">
    <source>
        <dbReference type="EMBL" id="BAL57718.1"/>
    </source>
</evidence>
<dbReference type="FunFam" id="3.40.47.10:FF:000010">
    <property type="entry name" value="Acetyl-CoA acetyltransferase (Thiolase)"/>
    <property type="match status" value="1"/>
</dbReference>
<dbReference type="PANTHER" id="PTHR18919">
    <property type="entry name" value="ACETYL-COA C-ACYLTRANSFERASE"/>
    <property type="match status" value="1"/>
</dbReference>
<dbReference type="PIRSF" id="PIRSF000429">
    <property type="entry name" value="Ac-CoA_Ac_transf"/>
    <property type="match status" value="1"/>
</dbReference>
<dbReference type="InterPro" id="IPR020615">
    <property type="entry name" value="Thiolase_acyl_enz_int_AS"/>
</dbReference>
<dbReference type="Pfam" id="PF00108">
    <property type="entry name" value="Thiolase_N"/>
    <property type="match status" value="1"/>
</dbReference>
<feature type="domain" description="Thiolase N-terminal" evidence="6">
    <location>
        <begin position="4"/>
        <end position="257"/>
    </location>
</feature>
<dbReference type="NCBIfam" id="TIGR01930">
    <property type="entry name" value="AcCoA-C-Actrans"/>
    <property type="match status" value="1"/>
</dbReference>
<evidence type="ECO:0000256" key="5">
    <source>
        <dbReference type="RuleBase" id="RU003557"/>
    </source>
</evidence>
<sequence>MGDVVIIDAVRTPMGRFQGRLAQFSATELGAAAIRALKERTHLKGDEVDEVIMGQVVQAGAGQAPARQASIRGGISPTVPAVTINKVCGSGLKAVILAAQAIKAGDAKAIIAGGMESMSNTPYLLKGTRAGFKFGDQKLVDAMIYDGLWCAFENQHMGLAAEYTASKSKISREEQDRFAYESHMKALAAMKAGKFAKELIPLQGKDGPITEDETPRADTSLEKLAKLKPAFKEGGTVTAGNAPGLNDGASALLIMSSEEAKKRGYKPLAKILEYAIAATEPIDLFYAPVESTRKLLAKMKLTVNDFDLIEVNEAFAAQTLADGKELEWDWARVNVHGGAIALGHPIGASGARILTTLVWAMKDRNAELGLATICMGGGNGISLAVQNL</sequence>
<organism evidence="8">
    <name type="scientific">uncultured Acetothermia bacterium</name>
    <dbReference type="NCBI Taxonomy" id="236499"/>
    <lineage>
        <taxon>Bacteria</taxon>
        <taxon>Candidatus Bipolaricaulota</taxon>
        <taxon>environmental samples</taxon>
    </lineage>
</organism>
<dbReference type="CDD" id="cd00751">
    <property type="entry name" value="thiolase"/>
    <property type="match status" value="1"/>
</dbReference>
<dbReference type="PANTHER" id="PTHR18919:SF107">
    <property type="entry name" value="ACETYL-COA ACETYLTRANSFERASE, CYTOSOLIC"/>
    <property type="match status" value="1"/>
</dbReference>
<dbReference type="PROSITE" id="PS00098">
    <property type="entry name" value="THIOLASE_1"/>
    <property type="match status" value="1"/>
</dbReference>
<gene>
    <name evidence="8" type="ORF">HGMM_F52A12C38</name>
</gene>
<keyword evidence="2 5" id="KW-0808">Transferase</keyword>
<evidence type="ECO:0000256" key="1">
    <source>
        <dbReference type="ARBA" id="ARBA00010982"/>
    </source>
</evidence>
<dbReference type="PROSITE" id="PS00737">
    <property type="entry name" value="THIOLASE_2"/>
    <property type="match status" value="1"/>
</dbReference>
<name>H5SNI2_9BACT</name>
<dbReference type="Pfam" id="PF02803">
    <property type="entry name" value="Thiolase_C"/>
    <property type="match status" value="1"/>
</dbReference>
<protein>
    <submittedName>
        <fullName evidence="8">Acetyl-CoA C-acetyltransferase</fullName>
    </submittedName>
</protein>
<dbReference type="AlphaFoldDB" id="H5SNI2"/>
<dbReference type="Gene3D" id="3.40.47.10">
    <property type="match status" value="2"/>
</dbReference>
<feature type="domain" description="Thiolase C-terminal" evidence="7">
    <location>
        <begin position="265"/>
        <end position="386"/>
    </location>
</feature>
<dbReference type="GO" id="GO:0003988">
    <property type="term" value="F:acetyl-CoA C-acyltransferase activity"/>
    <property type="evidence" value="ECO:0007669"/>
    <property type="project" value="UniProtKB-ARBA"/>
</dbReference>
<dbReference type="EMBL" id="AP011782">
    <property type="protein sequence ID" value="BAL57718.1"/>
    <property type="molecule type" value="Genomic_DNA"/>
</dbReference>
<reference evidence="8" key="2">
    <citation type="journal article" date="2012" name="PLoS ONE">
        <title>A Deeply Branching Thermophilic Bacterium with an Ancient Acetyl-CoA Pathway Dominates a Subsurface Ecosystem.</title>
        <authorList>
            <person name="Takami H."/>
            <person name="Noguchi H."/>
            <person name="Takaki Y."/>
            <person name="Uchiyama I."/>
            <person name="Toyoda A."/>
            <person name="Nishi S."/>
            <person name="Chee G.-J."/>
            <person name="Arai W."/>
            <person name="Nunoura T."/>
            <person name="Itoh T."/>
            <person name="Hattori M."/>
            <person name="Takai K."/>
        </authorList>
    </citation>
    <scope>NUCLEOTIDE SEQUENCE</scope>
</reference>
<dbReference type="InterPro" id="IPR002155">
    <property type="entry name" value="Thiolase"/>
</dbReference>
<dbReference type="PROSITE" id="PS00099">
    <property type="entry name" value="THIOLASE_3"/>
    <property type="match status" value="1"/>
</dbReference>
<proteinExistence type="inferred from homology"/>
<accession>H5SNI2</accession>
<keyword evidence="3 5" id="KW-0012">Acyltransferase</keyword>
<reference evidence="8" key="1">
    <citation type="journal article" date="2005" name="Environ. Microbiol.">
        <title>Genetic and functional properties of uncultivated thermophilic crenarchaeotes from a subsurface gold mine as revealed by analysis of genome fragments.</title>
        <authorList>
            <person name="Nunoura T."/>
            <person name="Hirayama H."/>
            <person name="Takami H."/>
            <person name="Oida H."/>
            <person name="Nishi S."/>
            <person name="Shimamura S."/>
            <person name="Suzuki Y."/>
            <person name="Inagaki F."/>
            <person name="Takai K."/>
            <person name="Nealson K.H."/>
            <person name="Horikoshi K."/>
        </authorList>
    </citation>
    <scope>NUCLEOTIDE SEQUENCE</scope>
</reference>
<dbReference type="InterPro" id="IPR020613">
    <property type="entry name" value="Thiolase_CS"/>
</dbReference>
<comment type="similarity">
    <text evidence="1 5">Belongs to the thiolase-like superfamily. Thiolase family.</text>
</comment>
<evidence type="ECO:0000259" key="7">
    <source>
        <dbReference type="Pfam" id="PF02803"/>
    </source>
</evidence>
<dbReference type="InterPro" id="IPR020610">
    <property type="entry name" value="Thiolase_AS"/>
</dbReference>
<feature type="active site" description="Proton acceptor" evidence="4">
    <location>
        <position position="374"/>
    </location>
</feature>
<dbReference type="InterPro" id="IPR020616">
    <property type="entry name" value="Thiolase_N"/>
</dbReference>
<dbReference type="SUPFAM" id="SSF53901">
    <property type="entry name" value="Thiolase-like"/>
    <property type="match status" value="2"/>
</dbReference>
<feature type="active site" description="Acyl-thioester intermediate" evidence="4">
    <location>
        <position position="88"/>
    </location>
</feature>
<feature type="active site" description="Proton acceptor" evidence="4">
    <location>
        <position position="344"/>
    </location>
</feature>
<dbReference type="InterPro" id="IPR020617">
    <property type="entry name" value="Thiolase_C"/>
</dbReference>
<evidence type="ECO:0000259" key="6">
    <source>
        <dbReference type="Pfam" id="PF00108"/>
    </source>
</evidence>